<gene>
    <name evidence="1" type="primary">16</name>
    <name evidence="1" type="ORF">PBI_JACE_16</name>
</gene>
<reference evidence="1 2" key="1">
    <citation type="submission" date="2018-03" db="EMBL/GenBank/DDBJ databases">
        <authorList>
            <person name="Garlena R.A."/>
            <person name="Russell D.A."/>
            <person name="Pope W.H."/>
            <person name="Jacobs-Sera D."/>
            <person name="Hatfull G.F."/>
        </authorList>
    </citation>
    <scope>NUCLEOTIDE SEQUENCE [LARGE SCALE GENOMIC DNA]</scope>
</reference>
<dbReference type="KEGG" id="vg:54992181"/>
<accession>A0A2U8UJ09</accession>
<dbReference type="RefSeq" id="YP_009801662.1">
    <property type="nucleotide sequence ID" value="NC_047974.1"/>
</dbReference>
<protein>
    <submittedName>
        <fullName evidence="1">Minor tail protein</fullName>
    </submittedName>
</protein>
<organism evidence="1 2">
    <name type="scientific">Gordonia phage Jace</name>
    <dbReference type="NCBI Taxonomy" id="2182360"/>
    <lineage>
        <taxon>Viruses</taxon>
        <taxon>Duplodnaviria</taxon>
        <taxon>Heunggongvirae</taxon>
        <taxon>Uroviricota</taxon>
        <taxon>Caudoviricetes</taxon>
        <taxon>Jacevirus</taxon>
        <taxon>Jacevirus jace</taxon>
    </lineage>
</organism>
<dbReference type="EMBL" id="MH153804">
    <property type="protein sequence ID" value="AWN03637.1"/>
    <property type="molecule type" value="Genomic_DNA"/>
</dbReference>
<evidence type="ECO:0000313" key="1">
    <source>
        <dbReference type="EMBL" id="AWN03637.1"/>
    </source>
</evidence>
<keyword evidence="2" id="KW-1185">Reference proteome</keyword>
<dbReference type="GeneID" id="54992181"/>
<dbReference type="Proteomes" id="UP000246975">
    <property type="component" value="Segment"/>
</dbReference>
<evidence type="ECO:0000313" key="2">
    <source>
        <dbReference type="Proteomes" id="UP000246975"/>
    </source>
</evidence>
<proteinExistence type="predicted"/>
<name>A0A2U8UJ09_9CAUD</name>
<sequence>MSGIRYELRGVDGSLWKFGDPLCPARLATTPTGLGGAPFKHQRMANARQPGADWVGRDDEINVIGLDVRIGPMAPGKPARDVFKAWRRALGYGDEVGEFRAYLDDEMFWQETRYEEPSKDPDLSMLDEIGFLAEKVKIASDLSWWHAPAITRSWTPADFHTAEIDNDGDVDSWLHWEIHGPGKFIVGVDEMVTLPYIGVGESWVIETDVENPSIRDGDGRDAWERVGVQRFANPVPRNSTTPILVNGSDTGPTSRVEVTLPQLYRRASG</sequence>